<dbReference type="GO" id="GO:0016788">
    <property type="term" value="F:hydrolase activity, acting on ester bonds"/>
    <property type="evidence" value="ECO:0007669"/>
    <property type="project" value="InterPro"/>
</dbReference>
<evidence type="ECO:0000256" key="1">
    <source>
        <dbReference type="SAM" id="MobiDB-lite"/>
    </source>
</evidence>
<feature type="region of interest" description="Disordered" evidence="1">
    <location>
        <begin position="185"/>
        <end position="204"/>
    </location>
</feature>
<dbReference type="InterPro" id="IPR001130">
    <property type="entry name" value="TatD-like"/>
</dbReference>
<evidence type="ECO:0000313" key="3">
    <source>
        <dbReference type="Proteomes" id="UP000800041"/>
    </source>
</evidence>
<dbReference type="Pfam" id="PF01026">
    <property type="entry name" value="TatD_DNase"/>
    <property type="match status" value="1"/>
</dbReference>
<gene>
    <name evidence="2" type="ORF">K402DRAFT_321279</name>
</gene>
<keyword evidence="2" id="KW-0378">Hydrolase</keyword>
<keyword evidence="3" id="KW-1185">Reference proteome</keyword>
<evidence type="ECO:0000313" key="2">
    <source>
        <dbReference type="EMBL" id="KAF1992182.1"/>
    </source>
</evidence>
<name>A0A6G1HGM2_9PEZI</name>
<dbReference type="PANTHER" id="PTHR47345:SF1">
    <property type="entry name" value="CUT9-INTERACTING PROTEIN SCN1"/>
    <property type="match status" value="1"/>
</dbReference>
<dbReference type="Proteomes" id="UP000800041">
    <property type="component" value="Unassembled WGS sequence"/>
</dbReference>
<proteinExistence type="predicted"/>
<accession>A0A6G1HGM2</accession>
<dbReference type="AlphaFoldDB" id="A0A6G1HGM2"/>
<sequence length="401" mass="45584">MANPSNNDAGDEREPFPWHLGVFDAHCHPTDTMDSIASISEMQAKVLTVMTTRAEDQELVARTAKDLGVKVEDAELPPEQWKDRPPRIVPCFGWHPWFSHQMFDGDEYNGAEKLDDNQKVEHYRSVLIPPSEDHGFLTSLPDPRLFGDFLAQTRRFLEQHSLALVGEVGLDKSFRIPQAWLPESKESRDASLTPGGREGRRLSPYRVHMDHQRKVLKAQLRLAGELKRAVSVHSVQTPGIVYEVLQELWKGHEKQVLSKRERKRLQQDKARNAEEPDSAFQSGSQDAEPKPYPPRICLHSYSGPVEALQQFLAPSVPAEIYFSFSTAINFSSGPASKAEDTIRAVPDEFILVESDLHIAGHRMDQHLEDIVRLICRLKNWSLEDGVKTLGRNWKRFVFGRS</sequence>
<dbReference type="SUPFAM" id="SSF51556">
    <property type="entry name" value="Metallo-dependent hydrolases"/>
    <property type="match status" value="1"/>
</dbReference>
<dbReference type="OrthoDB" id="413993at2759"/>
<protein>
    <submittedName>
        <fullName evidence="2">Metallo-dependent hydrolase</fullName>
    </submittedName>
</protein>
<feature type="region of interest" description="Disordered" evidence="1">
    <location>
        <begin position="256"/>
        <end position="291"/>
    </location>
</feature>
<dbReference type="PANTHER" id="PTHR47345">
    <property type="entry name" value="CUT9-INTERACTING PROTEIN SCN1"/>
    <property type="match status" value="1"/>
</dbReference>
<organism evidence="2 3">
    <name type="scientific">Aulographum hederae CBS 113979</name>
    <dbReference type="NCBI Taxonomy" id="1176131"/>
    <lineage>
        <taxon>Eukaryota</taxon>
        <taxon>Fungi</taxon>
        <taxon>Dikarya</taxon>
        <taxon>Ascomycota</taxon>
        <taxon>Pezizomycotina</taxon>
        <taxon>Dothideomycetes</taxon>
        <taxon>Pleosporomycetidae</taxon>
        <taxon>Aulographales</taxon>
        <taxon>Aulographaceae</taxon>
    </lineage>
</organism>
<dbReference type="InterPro" id="IPR053044">
    <property type="entry name" value="Metallo-hydrolase/TatD-type"/>
</dbReference>
<reference evidence="2" key="1">
    <citation type="journal article" date="2020" name="Stud. Mycol.">
        <title>101 Dothideomycetes genomes: a test case for predicting lifestyles and emergence of pathogens.</title>
        <authorList>
            <person name="Haridas S."/>
            <person name="Albert R."/>
            <person name="Binder M."/>
            <person name="Bloem J."/>
            <person name="Labutti K."/>
            <person name="Salamov A."/>
            <person name="Andreopoulos B."/>
            <person name="Baker S."/>
            <person name="Barry K."/>
            <person name="Bills G."/>
            <person name="Bluhm B."/>
            <person name="Cannon C."/>
            <person name="Castanera R."/>
            <person name="Culley D."/>
            <person name="Daum C."/>
            <person name="Ezra D."/>
            <person name="Gonzalez J."/>
            <person name="Henrissat B."/>
            <person name="Kuo A."/>
            <person name="Liang C."/>
            <person name="Lipzen A."/>
            <person name="Lutzoni F."/>
            <person name="Magnuson J."/>
            <person name="Mondo S."/>
            <person name="Nolan M."/>
            <person name="Ohm R."/>
            <person name="Pangilinan J."/>
            <person name="Park H.-J."/>
            <person name="Ramirez L."/>
            <person name="Alfaro M."/>
            <person name="Sun H."/>
            <person name="Tritt A."/>
            <person name="Yoshinaga Y."/>
            <person name="Zwiers L.-H."/>
            <person name="Turgeon B."/>
            <person name="Goodwin S."/>
            <person name="Spatafora J."/>
            <person name="Crous P."/>
            <person name="Grigoriev I."/>
        </authorList>
    </citation>
    <scope>NUCLEOTIDE SEQUENCE</scope>
    <source>
        <strain evidence="2">CBS 113979</strain>
    </source>
</reference>
<dbReference type="Gene3D" id="3.20.20.140">
    <property type="entry name" value="Metal-dependent hydrolases"/>
    <property type="match status" value="1"/>
</dbReference>
<feature type="compositionally biased region" description="Basic and acidic residues" evidence="1">
    <location>
        <begin position="256"/>
        <end position="274"/>
    </location>
</feature>
<dbReference type="InterPro" id="IPR032466">
    <property type="entry name" value="Metal_Hydrolase"/>
</dbReference>
<dbReference type="EMBL" id="ML977137">
    <property type="protein sequence ID" value="KAF1992182.1"/>
    <property type="molecule type" value="Genomic_DNA"/>
</dbReference>